<dbReference type="InterPro" id="IPR036259">
    <property type="entry name" value="MFS_trans_sf"/>
</dbReference>
<dbReference type="PANTHER" id="PTHR43124:SF10">
    <property type="entry name" value="PURINE EFFLUX PUMP PBUE"/>
    <property type="match status" value="1"/>
</dbReference>
<organism evidence="8 9">
    <name type="scientific">Cedecea neteri</name>
    <dbReference type="NCBI Taxonomy" id="158822"/>
    <lineage>
        <taxon>Bacteria</taxon>
        <taxon>Pseudomonadati</taxon>
        <taxon>Pseudomonadota</taxon>
        <taxon>Gammaproteobacteria</taxon>
        <taxon>Enterobacterales</taxon>
        <taxon>Enterobacteriaceae</taxon>
        <taxon>Cedecea</taxon>
    </lineage>
</organism>
<accession>A0AAN0S764</accession>
<feature type="transmembrane region" description="Helical" evidence="6">
    <location>
        <begin position="249"/>
        <end position="269"/>
    </location>
</feature>
<evidence type="ECO:0000256" key="3">
    <source>
        <dbReference type="ARBA" id="ARBA00022692"/>
    </source>
</evidence>
<keyword evidence="5 6" id="KW-0472">Membrane</keyword>
<dbReference type="GO" id="GO:0022857">
    <property type="term" value="F:transmembrane transporter activity"/>
    <property type="evidence" value="ECO:0007669"/>
    <property type="project" value="InterPro"/>
</dbReference>
<evidence type="ECO:0000256" key="4">
    <source>
        <dbReference type="ARBA" id="ARBA00022989"/>
    </source>
</evidence>
<feature type="transmembrane region" description="Helical" evidence="6">
    <location>
        <begin position="56"/>
        <end position="77"/>
    </location>
</feature>
<dbReference type="GO" id="GO:0005886">
    <property type="term" value="C:plasma membrane"/>
    <property type="evidence" value="ECO:0007669"/>
    <property type="project" value="UniProtKB-SubCell"/>
</dbReference>
<evidence type="ECO:0000256" key="6">
    <source>
        <dbReference type="SAM" id="Phobius"/>
    </source>
</evidence>
<feature type="transmembrane region" description="Helical" evidence="6">
    <location>
        <begin position="216"/>
        <end position="237"/>
    </location>
</feature>
<gene>
    <name evidence="8" type="ORF">LH23_17745</name>
</gene>
<dbReference type="InterPro" id="IPR050189">
    <property type="entry name" value="MFS_Efflux_Transporters"/>
</dbReference>
<dbReference type="EMBL" id="CP009458">
    <property type="protein sequence ID" value="AIR62432.1"/>
    <property type="molecule type" value="Genomic_DNA"/>
</dbReference>
<evidence type="ECO:0000256" key="1">
    <source>
        <dbReference type="ARBA" id="ARBA00004651"/>
    </source>
</evidence>
<keyword evidence="2" id="KW-1003">Cell membrane</keyword>
<evidence type="ECO:0000259" key="7">
    <source>
        <dbReference type="PROSITE" id="PS50850"/>
    </source>
</evidence>
<dbReference type="Gene3D" id="1.20.1250.20">
    <property type="entry name" value="MFS general substrate transporter like domains"/>
    <property type="match status" value="1"/>
</dbReference>
<feature type="transmembrane region" description="Helical" evidence="6">
    <location>
        <begin position="116"/>
        <end position="136"/>
    </location>
</feature>
<sequence length="400" mass="40777">MKNSQCLELHPEPSLSPAKAVYVLTGCVGVIGANSMVLGPIAPAVASSIGAGVPTVMMAAAAFGLGTAASALFLARLIDLVGSARMLKFTMMLLGAALLLCAASPSVAVFIAAQLIAGMASGIALPAIYASAAAIAEPGRESRTIGKVLTGWTLSMIAGVSFSVVLTELFSWRAVYVSVSCLAALALIALVRLNMQDRPAGGMAPSPLSALGLPGIKSLLVVCGAFMTAFYGIYAYLGDHLHQDLGLPVTANGGVAIAYGAGFGCAALLSGMVDRFGPKRLMPLVLLVAAIVYLGLAMLGSSLLGVICLLFVLGLVNHLGVNLLIQRLTAIDPAKRGTLMGLNSAVTYLAVFAGSSSYGPLYTDHGFTTVSLVSLGLMIIAVLTCLWRDFAGQGAKVAAE</sequence>
<feature type="transmembrane region" description="Helical" evidence="6">
    <location>
        <begin position="337"/>
        <end position="355"/>
    </location>
</feature>
<evidence type="ECO:0000256" key="2">
    <source>
        <dbReference type="ARBA" id="ARBA00022475"/>
    </source>
</evidence>
<dbReference type="InterPro" id="IPR011701">
    <property type="entry name" value="MFS"/>
</dbReference>
<feature type="transmembrane region" description="Helical" evidence="6">
    <location>
        <begin position="21"/>
        <end position="44"/>
    </location>
</feature>
<feature type="transmembrane region" description="Helical" evidence="6">
    <location>
        <begin position="89"/>
        <end position="110"/>
    </location>
</feature>
<evidence type="ECO:0000313" key="9">
    <source>
        <dbReference type="Proteomes" id="UP000029516"/>
    </source>
</evidence>
<evidence type="ECO:0000313" key="8">
    <source>
        <dbReference type="EMBL" id="AIR62432.1"/>
    </source>
</evidence>
<feature type="domain" description="Major facilitator superfamily (MFS) profile" evidence="7">
    <location>
        <begin position="20"/>
        <end position="393"/>
    </location>
</feature>
<dbReference type="Pfam" id="PF07690">
    <property type="entry name" value="MFS_1"/>
    <property type="match status" value="1"/>
</dbReference>
<dbReference type="PROSITE" id="PS50850">
    <property type="entry name" value="MFS"/>
    <property type="match status" value="1"/>
</dbReference>
<name>A0AAN0S764_9ENTR</name>
<feature type="transmembrane region" description="Helical" evidence="6">
    <location>
        <begin position="367"/>
        <end position="387"/>
    </location>
</feature>
<evidence type="ECO:0000256" key="5">
    <source>
        <dbReference type="ARBA" id="ARBA00023136"/>
    </source>
</evidence>
<keyword evidence="3 6" id="KW-0812">Transmembrane</keyword>
<dbReference type="AlphaFoldDB" id="A0AAN0S764"/>
<reference evidence="8 9" key="1">
    <citation type="submission" date="2014-09" db="EMBL/GenBank/DDBJ databases">
        <authorList>
            <person name="Chan K.-G."/>
        </authorList>
    </citation>
    <scope>NUCLEOTIDE SEQUENCE [LARGE SCALE GENOMIC DNA]</scope>
    <source>
        <strain evidence="8 9">M006</strain>
    </source>
</reference>
<protein>
    <submittedName>
        <fullName evidence="8">Transporter</fullName>
    </submittedName>
</protein>
<feature type="transmembrane region" description="Helical" evidence="6">
    <location>
        <begin position="148"/>
        <end position="167"/>
    </location>
</feature>
<dbReference type="KEGG" id="cem:LH23_17745"/>
<proteinExistence type="predicted"/>
<dbReference type="RefSeq" id="WP_039293889.1">
    <property type="nucleotide sequence ID" value="NZ_CP009458.1"/>
</dbReference>
<keyword evidence="4 6" id="KW-1133">Transmembrane helix</keyword>
<feature type="transmembrane region" description="Helical" evidence="6">
    <location>
        <begin position="281"/>
        <end position="298"/>
    </location>
</feature>
<dbReference type="InterPro" id="IPR020846">
    <property type="entry name" value="MFS_dom"/>
</dbReference>
<feature type="transmembrane region" description="Helical" evidence="6">
    <location>
        <begin position="304"/>
        <end position="325"/>
    </location>
</feature>
<dbReference type="SUPFAM" id="SSF103473">
    <property type="entry name" value="MFS general substrate transporter"/>
    <property type="match status" value="1"/>
</dbReference>
<comment type="subcellular location">
    <subcellularLocation>
        <location evidence="1">Cell membrane</location>
        <topology evidence="1">Multi-pass membrane protein</topology>
    </subcellularLocation>
</comment>
<dbReference type="Proteomes" id="UP000029516">
    <property type="component" value="Chromosome"/>
</dbReference>
<dbReference type="PANTHER" id="PTHR43124">
    <property type="entry name" value="PURINE EFFLUX PUMP PBUE"/>
    <property type="match status" value="1"/>
</dbReference>
<feature type="transmembrane region" description="Helical" evidence="6">
    <location>
        <begin position="173"/>
        <end position="195"/>
    </location>
</feature>